<dbReference type="EMBL" id="CP003924">
    <property type="protein sequence ID" value="AGS34258.1"/>
    <property type="molecule type" value="Genomic_DNA"/>
</dbReference>
<keyword evidence="2" id="KW-1185">Reference proteome</keyword>
<organism evidence="1 2">
    <name type="scientific">Corynebacterium maris DSM 45190</name>
    <dbReference type="NCBI Taxonomy" id="1224163"/>
    <lineage>
        <taxon>Bacteria</taxon>
        <taxon>Bacillati</taxon>
        <taxon>Actinomycetota</taxon>
        <taxon>Actinomycetes</taxon>
        <taxon>Mycobacteriales</taxon>
        <taxon>Corynebacteriaceae</taxon>
        <taxon>Corynebacterium</taxon>
    </lineage>
</organism>
<dbReference type="STRING" id="1224163.B841_03875"/>
<evidence type="ECO:0000313" key="2">
    <source>
        <dbReference type="Proteomes" id="UP000015388"/>
    </source>
</evidence>
<sequence>MVNVVNEELWKDRELRKRELVLENIILAVLMSRARQDHIPIITTNIDPFTADVTLWPASEIYGLFKP</sequence>
<evidence type="ECO:0000313" key="1">
    <source>
        <dbReference type="EMBL" id="AGS34258.1"/>
    </source>
</evidence>
<dbReference type="Proteomes" id="UP000015388">
    <property type="component" value="Chromosome"/>
</dbReference>
<gene>
    <name evidence="1" type="ORF">B841_03875</name>
</gene>
<dbReference type="KEGG" id="cmd:B841_03875"/>
<proteinExistence type="predicted"/>
<accession>S5THS3</accession>
<dbReference type="AlphaFoldDB" id="S5THS3"/>
<name>S5THS3_9CORY</name>
<dbReference type="HOGENOM" id="CLU_2805185_0_0_11"/>
<protein>
    <submittedName>
        <fullName evidence="1">Uncharacterized protein</fullName>
    </submittedName>
</protein>
<reference evidence="1 2" key="1">
    <citation type="submission" date="2012-11" db="EMBL/GenBank/DDBJ databases">
        <title>The complete genome sequence of Corynebacterium maris Coryn-1 (=DSM 45190).</title>
        <authorList>
            <person name="Schaffert L."/>
            <person name="Albersmeier A."/>
            <person name="Kalinowski J."/>
            <person name="Ruckert C."/>
        </authorList>
    </citation>
    <scope>NUCLEOTIDE SEQUENCE [LARGE SCALE GENOMIC DNA]</scope>
    <source>
        <strain evidence="2">Coryn-1</strain>
    </source>
</reference>